<dbReference type="InterPro" id="IPR035595">
    <property type="entry name" value="UDP_glycos_trans_CS"/>
</dbReference>
<dbReference type="PROSITE" id="PS50097">
    <property type="entry name" value="BTB"/>
    <property type="match status" value="1"/>
</dbReference>
<feature type="domain" description="C2HC NPR-type" evidence="9">
    <location>
        <begin position="99"/>
        <end position="113"/>
    </location>
</feature>
<evidence type="ECO:0000259" key="8">
    <source>
        <dbReference type="PROSITE" id="PS50097"/>
    </source>
</evidence>
<dbReference type="InterPro" id="IPR000210">
    <property type="entry name" value="BTB/POZ_dom"/>
</dbReference>
<feature type="domain" description="BTB" evidence="8">
    <location>
        <begin position="23"/>
        <end position="96"/>
    </location>
</feature>
<keyword evidence="6" id="KW-0414">Isoprene biosynthesis</keyword>
<dbReference type="FunFam" id="3.40.50.2000:FF:000071">
    <property type="entry name" value="Glycosyltransferase"/>
    <property type="match status" value="1"/>
</dbReference>
<dbReference type="AlphaFoldDB" id="A0A161Y218"/>
<evidence type="ECO:0000259" key="9">
    <source>
        <dbReference type="PROSITE" id="PS52046"/>
    </source>
</evidence>
<dbReference type="Pfam" id="PF12313">
    <property type="entry name" value="NPR1_like_C"/>
    <property type="match status" value="1"/>
</dbReference>
<dbReference type="Gene3D" id="3.40.50.2000">
    <property type="entry name" value="Glycogen Phosphorylase B"/>
    <property type="match status" value="2"/>
</dbReference>
<evidence type="ECO:0000313" key="10">
    <source>
        <dbReference type="EMBL" id="KZN03207.1"/>
    </source>
</evidence>
<dbReference type="GO" id="GO:0008270">
    <property type="term" value="F:zinc ion binding"/>
    <property type="evidence" value="ECO:0007669"/>
    <property type="project" value="UniProtKB-KW"/>
</dbReference>
<reference evidence="10" key="1">
    <citation type="journal article" date="2016" name="Nat. Genet.">
        <title>A high-quality carrot genome assembly provides new insights into carotenoid accumulation and asterid genome evolution.</title>
        <authorList>
            <person name="Iorizzo M."/>
            <person name="Ellison S."/>
            <person name="Senalik D."/>
            <person name="Zeng P."/>
            <person name="Satapoomin P."/>
            <person name="Huang J."/>
            <person name="Bowman M."/>
            <person name="Iovene M."/>
            <person name="Sanseverino W."/>
            <person name="Cavagnaro P."/>
            <person name="Yildiz M."/>
            <person name="Macko-Podgorni A."/>
            <person name="Moranska E."/>
            <person name="Grzebelus E."/>
            <person name="Grzebelus D."/>
            <person name="Ashrafi H."/>
            <person name="Zheng Z."/>
            <person name="Cheng S."/>
            <person name="Spooner D."/>
            <person name="Van Deynze A."/>
            <person name="Simon P."/>
        </authorList>
    </citation>
    <scope>NUCLEOTIDE SEQUENCE [LARGE SCALE GENOMIC DNA]</scope>
    <source>
        <tissue evidence="10">Leaf</tissue>
    </source>
</reference>
<dbReference type="InterPro" id="IPR057250">
    <property type="entry name" value="Znf_C2HC_NPR-type"/>
</dbReference>
<keyword evidence="4" id="KW-0328">Glycosyltransferase</keyword>
<protein>
    <submittedName>
        <fullName evidence="10">UDP-glycosyltransferase</fullName>
    </submittedName>
</protein>
<evidence type="ECO:0000256" key="1">
    <source>
        <dbReference type="ARBA" id="ARBA00004721"/>
    </source>
</evidence>
<dbReference type="InterPro" id="IPR002213">
    <property type="entry name" value="UDP_glucos_trans"/>
</dbReference>
<dbReference type="InterPro" id="IPR011333">
    <property type="entry name" value="SKP1/BTB/POZ_sf"/>
</dbReference>
<dbReference type="CDD" id="cd03784">
    <property type="entry name" value="GT1_Gtf-like"/>
    <property type="match status" value="1"/>
</dbReference>
<evidence type="ECO:0000256" key="4">
    <source>
        <dbReference type="ARBA" id="ARBA00022676"/>
    </source>
</evidence>
<keyword evidence="7" id="KW-0479">Metal-binding</keyword>
<dbReference type="SUPFAM" id="SSF54695">
    <property type="entry name" value="POZ domain"/>
    <property type="match status" value="1"/>
</dbReference>
<dbReference type="PANTHER" id="PTHR48047">
    <property type="entry name" value="GLYCOSYLTRANSFERASE"/>
    <property type="match status" value="1"/>
</dbReference>
<dbReference type="GO" id="GO:0035251">
    <property type="term" value="F:UDP-glucosyltransferase activity"/>
    <property type="evidence" value="ECO:0007669"/>
    <property type="project" value="TreeGrafter"/>
</dbReference>
<evidence type="ECO:0000256" key="6">
    <source>
        <dbReference type="ARBA" id="ARBA00023229"/>
    </source>
</evidence>
<comment type="pathway">
    <text evidence="2">Protein modification; protein ubiquitination.</text>
</comment>
<dbReference type="GO" id="GO:0016114">
    <property type="term" value="P:terpenoid biosynthetic process"/>
    <property type="evidence" value="ECO:0007669"/>
    <property type="project" value="UniProtKB-UniPathway"/>
</dbReference>
<name>A0A161Y218_DAUCS</name>
<dbReference type="PROSITE" id="PS52046">
    <property type="entry name" value="ZF_C2HC_NPR"/>
    <property type="match status" value="1"/>
</dbReference>
<dbReference type="Pfam" id="PF00201">
    <property type="entry name" value="UDPGT"/>
    <property type="match status" value="1"/>
</dbReference>
<proteinExistence type="inferred from homology"/>
<keyword evidence="7" id="KW-0863">Zinc-finger</keyword>
<comment type="pathway">
    <text evidence="1">Secondary metabolite biosynthesis; terpenoid biosynthesis.</text>
</comment>
<dbReference type="Pfam" id="PF00651">
    <property type="entry name" value="BTB"/>
    <property type="match status" value="1"/>
</dbReference>
<dbReference type="FunFam" id="3.40.50.2000:FF:000047">
    <property type="entry name" value="Glycosyltransferase"/>
    <property type="match status" value="1"/>
</dbReference>
<evidence type="ECO:0000256" key="2">
    <source>
        <dbReference type="ARBA" id="ARBA00004906"/>
    </source>
</evidence>
<accession>A0A161Y218</accession>
<dbReference type="PANTHER" id="PTHR48047:SF127">
    <property type="entry name" value="GLYCOSYLTRANSFERASE"/>
    <property type="match status" value="1"/>
</dbReference>
<keyword evidence="5" id="KW-0808">Transferase</keyword>
<dbReference type="SUPFAM" id="SSF53756">
    <property type="entry name" value="UDP-Glycosyltransferase/glycogen phosphorylase"/>
    <property type="match status" value="1"/>
</dbReference>
<evidence type="ECO:0000256" key="3">
    <source>
        <dbReference type="ARBA" id="ARBA00009995"/>
    </source>
</evidence>
<dbReference type="InterPro" id="IPR021094">
    <property type="entry name" value="NPR1/NIM1-like_C"/>
</dbReference>
<gene>
    <name evidence="10" type="ORF">DCAR_011963</name>
</gene>
<keyword evidence="7" id="KW-0862">Zinc</keyword>
<evidence type="ECO:0000256" key="5">
    <source>
        <dbReference type="ARBA" id="ARBA00022679"/>
    </source>
</evidence>
<organism evidence="10">
    <name type="scientific">Daucus carota subsp. sativus</name>
    <name type="common">Carrot</name>
    <dbReference type="NCBI Taxonomy" id="79200"/>
    <lineage>
        <taxon>Eukaryota</taxon>
        <taxon>Viridiplantae</taxon>
        <taxon>Streptophyta</taxon>
        <taxon>Embryophyta</taxon>
        <taxon>Tracheophyta</taxon>
        <taxon>Spermatophyta</taxon>
        <taxon>Magnoliopsida</taxon>
        <taxon>eudicotyledons</taxon>
        <taxon>Gunneridae</taxon>
        <taxon>Pentapetalae</taxon>
        <taxon>asterids</taxon>
        <taxon>campanulids</taxon>
        <taxon>Apiales</taxon>
        <taxon>Apiaceae</taxon>
        <taxon>Apioideae</taxon>
        <taxon>Scandiceae</taxon>
        <taxon>Daucinae</taxon>
        <taxon>Daucus</taxon>
        <taxon>Daucus sect. Daucus</taxon>
    </lineage>
</organism>
<dbReference type="PROSITE" id="PS00375">
    <property type="entry name" value="UDPGT"/>
    <property type="match status" value="1"/>
</dbReference>
<dbReference type="UniPathway" id="UPA00213"/>
<dbReference type="EMBL" id="LNRQ01000003">
    <property type="protein sequence ID" value="KZN03207.1"/>
    <property type="molecule type" value="Genomic_DNA"/>
</dbReference>
<dbReference type="Gene3D" id="3.30.710.10">
    <property type="entry name" value="Potassium Channel Kv1.1, Chain A"/>
    <property type="match status" value="1"/>
</dbReference>
<comment type="caution">
    <text evidence="10">The sequence shown here is derived from an EMBL/GenBank/DDBJ whole genome shotgun (WGS) entry which is preliminary data.</text>
</comment>
<comment type="caution">
    <text evidence="7">Lacks conserved residue(s) required for the propagation of feature annotation.</text>
</comment>
<sequence length="886" mass="99337">MKRLSENIESIFSTASPEFDYFSDAKIVAGDGRVVPVHRCILSARSAFFKTVLSDKVSDSGVKLELKELAKEHEVSFEALVTVLAYIYSGKVRPLPKGVCICADEECDHVACRPVIDFVVEVLYASFVFQITELFALCQSHLLDILDKAAADDILVVLYVTNMCRNACEKLFTRCMQIVVNSNVDIVTLDKVLPEHLKKQIMDSRIELGLIVAMDIAQVEGTSEFPSAGMISKVMSDAQRTTVDLNDAPFKLKEEHLNRLRALSKTVELGRRFFPRCSQVLDKIMDTDDLSQLAYLRNDSPDERETKKQRYTEIQELLNEAFSEDKVEFQRSNNLSSNLSSSASSTSLGLKSNGLLCTWQVNYSYKAQQFPSATEQFYSLSNLMPAEMDSQSQQLHFVMIPLLCPGHIIPLIDMAILLAQRDVIVTIFTTPHNAVRFGSAINRAIESGLQIRLLQVRFPSVEVGLPEGCESLDELPSYKDMSVNFFSAVQMLQEQVEKLLAEVRPSPSCILSDKHVFWTAKTAEKFRIPWIIFDGMSCFTQLCTELLHTSKVHESVSDSDPFIVPGLPDRIEFTKLQLPGLFNTGSDPTSMTNLHKKIRETEVGAYGVVINSFEELEKNYVSEFKNLRYDKVWCIGPLSLCNKNNLDMAQRGNKATIDQTKCLKWLDIQEPGSVIYACLGSLSSLAREQLIELALGLEASGHPFVWVVRAGNKQEEIEQWIVEDGFEERVRGRGLLLRGWAPQLLILSHSAIGGFLTHCGWNSMIEGICAGVPLITWPLFAEQFFNEKLVVQVVETGVSVGSKSVVQLGEEEKAEVNVKREDVERAVKCVMSQGEEGENRRRKAKEFGEKASKAVGEGGSSHFDVTLLIQDIMNHRLQAQLYETRK</sequence>
<dbReference type="Gramene" id="KZN03207">
    <property type="protein sequence ID" value="KZN03207"/>
    <property type="gene ID" value="DCAR_011963"/>
</dbReference>
<comment type="similarity">
    <text evidence="3">Belongs to the UDP-glycosyltransferase family.</text>
</comment>
<dbReference type="SMART" id="SM00225">
    <property type="entry name" value="BTB"/>
    <property type="match status" value="1"/>
</dbReference>
<evidence type="ECO:0000256" key="7">
    <source>
        <dbReference type="PROSITE-ProRule" id="PRU01391"/>
    </source>
</evidence>
<dbReference type="CDD" id="cd18310">
    <property type="entry name" value="BTB_POZ_NPR_plant"/>
    <property type="match status" value="1"/>
</dbReference>